<dbReference type="InterPro" id="IPR007812">
    <property type="entry name" value="T2SS_protein-GspL"/>
</dbReference>
<dbReference type="RefSeq" id="WP_277832811.1">
    <property type="nucleotide sequence ID" value="NZ_JARQZE010000005.1"/>
</dbReference>
<feature type="domain" description="GspL cytoplasmic actin-ATPase-like" evidence="1">
    <location>
        <begin position="40"/>
        <end position="158"/>
    </location>
</feature>
<gene>
    <name evidence="2" type="primary">gspL</name>
    <name evidence="2" type="ORF">ACFQ4M_09270</name>
</gene>
<sequence length="405" mass="43108">MNTRLALIIPERWPDQPDCEWALLDRDGRIVEHGRSAPSHWPNAGEHVALIDGADCLLAALRVPPSKRRDRLPLIRYALEARLARDIDHEHVTITSERADEEQPGGRRLLAVVIAHARLRQICAQFEALRRPLGRAVALVDCLPATTTCWQAIDAGTGSLSLRAGPDGAITVDMPPHTPSTTAAPARGDTLACALTLATTAEPAQQPAELVFTTATPLTDAEMTLLSRQCAMEISQCSLDGLWGRSLLAANLLHGPFAPAASAGTGIWGALRLPAALAGAATLIAGIALAVGIAVDRNTVAELEGRERAIFADALPATPAIAPQLQLRRALDEARRDHGLLSAGDLLALLQALIEANSSLPLQMAYRTPRLEAELASPLPATAPLAHRGLSARLEGHRIHLQPQP</sequence>
<accession>A0ABW3WD12</accession>
<proteinExistence type="predicted"/>
<organism evidence="2 3">
    <name type="scientific">Thauera mechernichensis</name>
    <dbReference type="NCBI Taxonomy" id="82788"/>
    <lineage>
        <taxon>Bacteria</taxon>
        <taxon>Pseudomonadati</taxon>
        <taxon>Pseudomonadota</taxon>
        <taxon>Betaproteobacteria</taxon>
        <taxon>Rhodocyclales</taxon>
        <taxon>Zoogloeaceae</taxon>
        <taxon>Thauera</taxon>
    </lineage>
</organism>
<name>A0ABW3WD12_9RHOO</name>
<dbReference type="NCBIfam" id="TIGR01709">
    <property type="entry name" value="typeII_sec_gspL"/>
    <property type="match status" value="1"/>
</dbReference>
<protein>
    <submittedName>
        <fullName evidence="2">Type II secretion system protein GspL</fullName>
    </submittedName>
</protein>
<comment type="caution">
    <text evidence="2">The sequence shown here is derived from an EMBL/GenBank/DDBJ whole genome shotgun (WGS) entry which is preliminary data.</text>
</comment>
<dbReference type="InterPro" id="IPR024230">
    <property type="entry name" value="GspL_cyto_dom"/>
</dbReference>
<evidence type="ECO:0000313" key="3">
    <source>
        <dbReference type="Proteomes" id="UP001597158"/>
    </source>
</evidence>
<keyword evidence="3" id="KW-1185">Reference proteome</keyword>
<dbReference type="Proteomes" id="UP001597158">
    <property type="component" value="Unassembled WGS sequence"/>
</dbReference>
<reference evidence="3" key="1">
    <citation type="journal article" date="2019" name="Int. J. Syst. Evol. Microbiol.">
        <title>The Global Catalogue of Microorganisms (GCM) 10K type strain sequencing project: providing services to taxonomists for standard genome sequencing and annotation.</title>
        <authorList>
            <consortium name="The Broad Institute Genomics Platform"/>
            <consortium name="The Broad Institute Genome Sequencing Center for Infectious Disease"/>
            <person name="Wu L."/>
            <person name="Ma J."/>
        </authorList>
    </citation>
    <scope>NUCLEOTIDE SEQUENCE [LARGE SCALE GENOMIC DNA]</scope>
    <source>
        <strain evidence="3">CCUG 48884</strain>
    </source>
</reference>
<dbReference type="SUPFAM" id="SSF53067">
    <property type="entry name" value="Actin-like ATPase domain"/>
    <property type="match status" value="1"/>
</dbReference>
<dbReference type="Gene3D" id="3.30.420.380">
    <property type="match status" value="1"/>
</dbReference>
<dbReference type="InterPro" id="IPR043129">
    <property type="entry name" value="ATPase_NBD"/>
</dbReference>
<dbReference type="EMBL" id="JBHTMC010000020">
    <property type="protein sequence ID" value="MFD1263774.1"/>
    <property type="molecule type" value="Genomic_DNA"/>
</dbReference>
<evidence type="ECO:0000313" key="2">
    <source>
        <dbReference type="EMBL" id="MFD1263774.1"/>
    </source>
</evidence>
<evidence type="ECO:0000259" key="1">
    <source>
        <dbReference type="Pfam" id="PF05134"/>
    </source>
</evidence>
<dbReference type="Pfam" id="PF05134">
    <property type="entry name" value="T2SSL"/>
    <property type="match status" value="1"/>
</dbReference>